<dbReference type="AlphaFoldDB" id="A0A1Y5EH01"/>
<evidence type="ECO:0000313" key="7">
    <source>
        <dbReference type="EMBL" id="OUR81993.1"/>
    </source>
</evidence>
<feature type="domain" description="Glycosyl hydrolase family 31 C-terminal" evidence="6">
    <location>
        <begin position="623"/>
        <end position="722"/>
    </location>
</feature>
<dbReference type="SUPFAM" id="SSF51011">
    <property type="entry name" value="Glycosyl hydrolase domain"/>
    <property type="match status" value="1"/>
</dbReference>
<organism evidence="7 8">
    <name type="scientific">Colwellia psychrerythraea</name>
    <name type="common">Vibrio psychroerythus</name>
    <dbReference type="NCBI Taxonomy" id="28229"/>
    <lineage>
        <taxon>Bacteria</taxon>
        <taxon>Pseudomonadati</taxon>
        <taxon>Pseudomonadota</taxon>
        <taxon>Gammaproteobacteria</taxon>
        <taxon>Alteromonadales</taxon>
        <taxon>Colwelliaceae</taxon>
        <taxon>Colwellia</taxon>
    </lineage>
</organism>
<reference evidence="8" key="1">
    <citation type="journal article" date="2017" name="Proc. Natl. Acad. Sci. U.S.A.">
        <title>Simulation of Deepwater Horizon oil plume reveals substrate specialization within a complex community of hydrocarbon degraders.</title>
        <authorList>
            <person name="Hu P."/>
            <person name="Dubinsky E.A."/>
            <person name="Probst A.J."/>
            <person name="Wang J."/>
            <person name="Sieber C.M.K."/>
            <person name="Tom L.M."/>
            <person name="Gardinali P."/>
            <person name="Banfield J.F."/>
            <person name="Atlas R.M."/>
            <person name="Andersen G.L."/>
        </authorList>
    </citation>
    <scope>NUCLEOTIDE SEQUENCE [LARGE SCALE GENOMIC DNA]</scope>
</reference>
<comment type="similarity">
    <text evidence="1 2">Belongs to the glycosyl hydrolase 31 family.</text>
</comment>
<gene>
    <name evidence="7" type="ORF">A9Q75_07005</name>
</gene>
<evidence type="ECO:0000259" key="4">
    <source>
        <dbReference type="Pfam" id="PF13802"/>
    </source>
</evidence>
<dbReference type="InterPro" id="IPR048395">
    <property type="entry name" value="Glyco_hydro_31_C"/>
</dbReference>
<dbReference type="Proteomes" id="UP000243053">
    <property type="component" value="Unassembled WGS sequence"/>
</dbReference>
<dbReference type="Pfam" id="PF21365">
    <property type="entry name" value="Glyco_hydro_31_3rd"/>
    <property type="match status" value="1"/>
</dbReference>
<sequence length="860" mass="97449">MRLFTLKYFTINSLTCLLIGLLTCLVISTPLLASSGNYLNHKLEGNTLVITTNAVEVTLSAYGEGAIAAHYQPLDKKLPASQLPSFAIKEKALHSNFVIKEDKKQLTLTLNKLSAVINKAPFSISYYQKANNQKNRLLIAEQQGFFSSTVNEITEIPAVEGSSTATQITKKLPVQGFRFHLNDTEKLLGGGERVLGMDRRGHSFPLYNRAHYGYTTQSEQMNFSIPAVMSSNKYIVLFDNSAKGYMDLAKKEKNTLEFSAVAGRMAYIVFSADTYPKLLNNYVDVTGKQPLPPRWSLGNYASRFGYRNEKEVRDTVNKFIDLDFPLDALVLDLYWFGKDIKGHMGNLSWDKNTFPEPEKMIRDIKDKGVNTILITEPFVLSTSSNWQNAVDNQALAKDEHGKAKQFDFYFGNTGLVDVFNDKGQQWFNSIYQTLYQQGVTGWWGDLGEPEVHPSDTLHTLSDGSVVNADAIHNVYGHQWAKMVFENQLKMSPDQRPFILMRSGFAGSQRYGMIPWTGDVSRSWGGLKPQVELSLQMSLLGMAYTHSDLGGFAGGEKFDQEMYIRWLQYGIFQPIYRPHGQDNIAPEAVFHDKRTQDILREYIKLRYKLLPYNYTLAYQNSTTGMPLMRPLFFEEKLEHGLGDKDDLTIFDNASSYLWGDAFLVTPVVSPNVSSVAVNLPTGVWFDYFTHKNEPSKKYQGNQTINLPTSLDKLPVLVRAGAFIPMIDDIQSTQDYDASKLTLHYYADNSVSNADYEMYEDDGKTYQAIEKGLFELLQFSAKQQQQHLSINLNRKGKGYNGMPKERNMTVVIHNITQAPTKISLNNKMINDTVINNVVWQDKNNTLTVTFTWQHQPITLTIQ</sequence>
<dbReference type="GO" id="GO:0004553">
    <property type="term" value="F:hydrolase activity, hydrolyzing O-glycosyl compounds"/>
    <property type="evidence" value="ECO:0007669"/>
    <property type="project" value="InterPro"/>
</dbReference>
<dbReference type="InterPro" id="IPR033403">
    <property type="entry name" value="DUF5110"/>
</dbReference>
<name>A0A1Y5EH01_COLPS</name>
<dbReference type="InterPro" id="IPR051816">
    <property type="entry name" value="Glycosyl_Hydrolase_31"/>
</dbReference>
<dbReference type="Pfam" id="PF01055">
    <property type="entry name" value="Glyco_hydro_31_2nd"/>
    <property type="match status" value="1"/>
</dbReference>
<dbReference type="SUPFAM" id="SSF51445">
    <property type="entry name" value="(Trans)glycosidases"/>
    <property type="match status" value="1"/>
</dbReference>
<comment type="caution">
    <text evidence="7">The sequence shown here is derived from an EMBL/GenBank/DDBJ whole genome shotgun (WGS) entry which is preliminary data.</text>
</comment>
<dbReference type="SUPFAM" id="SSF74650">
    <property type="entry name" value="Galactose mutarotase-like"/>
    <property type="match status" value="1"/>
</dbReference>
<evidence type="ECO:0000256" key="1">
    <source>
        <dbReference type="ARBA" id="ARBA00007806"/>
    </source>
</evidence>
<dbReference type="PANTHER" id="PTHR43863:SF2">
    <property type="entry name" value="MALTASE-GLUCOAMYLASE"/>
    <property type="match status" value="1"/>
</dbReference>
<dbReference type="CDD" id="cd14752">
    <property type="entry name" value="GH31_N"/>
    <property type="match status" value="1"/>
</dbReference>
<dbReference type="InterPro" id="IPR025887">
    <property type="entry name" value="Glyco_hydro_31_N_dom"/>
</dbReference>
<dbReference type="Gene3D" id="2.60.40.1760">
    <property type="entry name" value="glycosyl hydrolase (family 31)"/>
    <property type="match status" value="1"/>
</dbReference>
<protein>
    <submittedName>
        <fullName evidence="7">Glycosyl hydrolase</fullName>
    </submittedName>
</protein>
<feature type="domain" description="Glycoside hydrolase family 31 N-terminal" evidence="4">
    <location>
        <begin position="57"/>
        <end position="247"/>
    </location>
</feature>
<evidence type="ECO:0000259" key="6">
    <source>
        <dbReference type="Pfam" id="PF21365"/>
    </source>
</evidence>
<dbReference type="EMBL" id="MAAF01000043">
    <property type="protein sequence ID" value="OUR81993.1"/>
    <property type="molecule type" value="Genomic_DNA"/>
</dbReference>
<dbReference type="PANTHER" id="PTHR43863">
    <property type="entry name" value="HYDROLASE, PUTATIVE (AFU_ORTHOLOGUE AFUA_1G03140)-RELATED"/>
    <property type="match status" value="1"/>
</dbReference>
<keyword evidence="2 7" id="KW-0378">Hydrolase</keyword>
<dbReference type="GO" id="GO:0030246">
    <property type="term" value="F:carbohydrate binding"/>
    <property type="evidence" value="ECO:0007669"/>
    <property type="project" value="InterPro"/>
</dbReference>
<dbReference type="Gene3D" id="3.20.20.80">
    <property type="entry name" value="Glycosidases"/>
    <property type="match status" value="1"/>
</dbReference>
<dbReference type="InterPro" id="IPR011013">
    <property type="entry name" value="Gal_mutarotase_sf_dom"/>
</dbReference>
<evidence type="ECO:0000256" key="2">
    <source>
        <dbReference type="RuleBase" id="RU361185"/>
    </source>
</evidence>
<dbReference type="InterPro" id="IPR013780">
    <property type="entry name" value="Glyco_hydro_b"/>
</dbReference>
<keyword evidence="2" id="KW-0326">Glycosidase</keyword>
<evidence type="ECO:0000259" key="3">
    <source>
        <dbReference type="Pfam" id="PF01055"/>
    </source>
</evidence>
<dbReference type="Gene3D" id="2.60.40.1180">
    <property type="entry name" value="Golgi alpha-mannosidase II"/>
    <property type="match status" value="2"/>
</dbReference>
<evidence type="ECO:0000259" key="5">
    <source>
        <dbReference type="Pfam" id="PF17137"/>
    </source>
</evidence>
<feature type="domain" description="DUF5110" evidence="5">
    <location>
        <begin position="738"/>
        <end position="812"/>
    </location>
</feature>
<dbReference type="Pfam" id="PF17137">
    <property type="entry name" value="DUF5110"/>
    <property type="match status" value="1"/>
</dbReference>
<accession>A0A1Y5EH01</accession>
<dbReference type="InterPro" id="IPR000322">
    <property type="entry name" value="Glyco_hydro_31_TIM"/>
</dbReference>
<proteinExistence type="inferred from homology"/>
<feature type="domain" description="Glycoside hydrolase family 31 TIM barrel" evidence="3">
    <location>
        <begin position="290"/>
        <end position="615"/>
    </location>
</feature>
<dbReference type="GO" id="GO:0005975">
    <property type="term" value="P:carbohydrate metabolic process"/>
    <property type="evidence" value="ECO:0007669"/>
    <property type="project" value="InterPro"/>
</dbReference>
<dbReference type="Pfam" id="PF13802">
    <property type="entry name" value="Gal_mutarotas_2"/>
    <property type="match status" value="1"/>
</dbReference>
<dbReference type="InterPro" id="IPR017853">
    <property type="entry name" value="GH"/>
</dbReference>
<evidence type="ECO:0000313" key="8">
    <source>
        <dbReference type="Proteomes" id="UP000243053"/>
    </source>
</evidence>